<dbReference type="GO" id="GO:0003723">
    <property type="term" value="F:RNA binding"/>
    <property type="evidence" value="ECO:0007669"/>
    <property type="project" value="InterPro"/>
</dbReference>
<dbReference type="Gene3D" id="1.10.455.10">
    <property type="entry name" value="Ribosomal protein S7 domain"/>
    <property type="match status" value="1"/>
</dbReference>
<dbReference type="GO" id="GO:0003735">
    <property type="term" value="F:structural constituent of ribosome"/>
    <property type="evidence" value="ECO:0007669"/>
    <property type="project" value="InterPro"/>
</dbReference>
<comment type="subcellular location">
    <subcellularLocation>
        <location evidence="1">Mitochondrion</location>
    </subcellularLocation>
</comment>
<dbReference type="GO" id="GO:1990904">
    <property type="term" value="C:ribonucleoprotein complex"/>
    <property type="evidence" value="ECO:0007669"/>
    <property type="project" value="UniProtKB-KW"/>
</dbReference>
<evidence type="ECO:0000313" key="11">
    <source>
        <dbReference type="Proteomes" id="UP000262825"/>
    </source>
</evidence>
<accession>A0A376B8Y5</accession>
<dbReference type="PROSITE" id="PS00052">
    <property type="entry name" value="RIBOSOMAL_S7"/>
    <property type="match status" value="1"/>
</dbReference>
<name>A0A376B8Y5_9ASCO</name>
<evidence type="ECO:0000259" key="9">
    <source>
        <dbReference type="Pfam" id="PF00177"/>
    </source>
</evidence>
<dbReference type="InterPro" id="IPR020606">
    <property type="entry name" value="Ribosomal_uS7_CS"/>
</dbReference>
<evidence type="ECO:0000256" key="2">
    <source>
        <dbReference type="ARBA" id="ARBA00007151"/>
    </source>
</evidence>
<evidence type="ECO:0000313" key="10">
    <source>
        <dbReference type="EMBL" id="SSD61136.1"/>
    </source>
</evidence>
<evidence type="ECO:0000256" key="4">
    <source>
        <dbReference type="ARBA" id="ARBA00023128"/>
    </source>
</evidence>
<dbReference type="EMBL" id="UFAJ01000579">
    <property type="protein sequence ID" value="SSD61136.1"/>
    <property type="molecule type" value="Genomic_DNA"/>
</dbReference>
<dbReference type="GO" id="GO:0005840">
    <property type="term" value="C:ribosome"/>
    <property type="evidence" value="ECO:0007669"/>
    <property type="project" value="UniProtKB-KW"/>
</dbReference>
<keyword evidence="4" id="KW-0496">Mitochondrion</keyword>
<gene>
    <name evidence="10" type="ORF">SCODWIG_02897</name>
</gene>
<dbReference type="CDD" id="cd14868">
    <property type="entry name" value="uS7_Mitochondria_Fungi"/>
    <property type="match status" value="1"/>
</dbReference>
<dbReference type="Proteomes" id="UP000262825">
    <property type="component" value="Unassembled WGS sequence"/>
</dbReference>
<dbReference type="FunFam" id="1.10.455.10:FF:000006">
    <property type="entry name" value="37S ribosomal protein S7, mitochondrial"/>
    <property type="match status" value="1"/>
</dbReference>
<proteinExistence type="inferred from homology"/>
<keyword evidence="11" id="KW-1185">Reference proteome</keyword>
<sequence>MLVSFKRLLLRTSSNAATAKCILSLSKKPLSQQIYRYQSTKTPANVDKSQELDDATIDNWLEAIASLKKEFNGQEYLPDNSLTPPGVTRLNIMQEVNAMDNYKKNFTPTSEQLAMLESLKDKPIPERSDPILQHVTNMIMRHGKRERASKILSRALYLVFIQLRQDPIEILKKCLDDLAPLMIVKTFKTGVAKAATIPVPLNKRQRNRLAWKWIVEGSAKRPSKDFSVRLGEELVSVYNGNSSGFEKRDSIHKTAIAHRAYIKLR</sequence>
<dbReference type="Pfam" id="PF00177">
    <property type="entry name" value="Ribosomal_S7"/>
    <property type="match status" value="1"/>
</dbReference>
<keyword evidence="3 8" id="KW-0689">Ribosomal protein</keyword>
<evidence type="ECO:0000256" key="7">
    <source>
        <dbReference type="ARBA" id="ARBA00039306"/>
    </source>
</evidence>
<dbReference type="PANTHER" id="PTHR11205">
    <property type="entry name" value="RIBOSOMAL PROTEIN S7"/>
    <property type="match status" value="1"/>
</dbReference>
<evidence type="ECO:0000256" key="1">
    <source>
        <dbReference type="ARBA" id="ARBA00004173"/>
    </source>
</evidence>
<dbReference type="OrthoDB" id="9972728at2759"/>
<evidence type="ECO:0000256" key="6">
    <source>
        <dbReference type="ARBA" id="ARBA00037226"/>
    </source>
</evidence>
<dbReference type="InterPro" id="IPR047988">
    <property type="entry name" value="Ribosomal_uS7m_fungi"/>
</dbReference>
<comment type="function">
    <text evidence="6">Component of the mitochondrial ribosome (mitoribosome), a dedicated translation machinery responsible for the synthesis of mitochondrial genome-encoded proteins, including at least some of the essential transmembrane subunits of the mitochondrial respiratory chain. The mitoribosomes are attached to the mitochondrial inner membrane and translation products are cotranslationally integrated into the membrane.</text>
</comment>
<dbReference type="GO" id="GO:0006412">
    <property type="term" value="P:translation"/>
    <property type="evidence" value="ECO:0007669"/>
    <property type="project" value="InterPro"/>
</dbReference>
<dbReference type="InterPro" id="IPR023798">
    <property type="entry name" value="Ribosomal_uS7_dom"/>
</dbReference>
<dbReference type="SUPFAM" id="SSF47973">
    <property type="entry name" value="Ribosomal protein S7"/>
    <property type="match status" value="1"/>
</dbReference>
<evidence type="ECO:0000256" key="8">
    <source>
        <dbReference type="RuleBase" id="RU003619"/>
    </source>
</evidence>
<reference evidence="11" key="1">
    <citation type="submission" date="2018-06" db="EMBL/GenBank/DDBJ databases">
        <authorList>
            <person name="Guldener U."/>
        </authorList>
    </citation>
    <scope>NUCLEOTIDE SEQUENCE [LARGE SCALE GENOMIC DNA]</scope>
    <source>
        <strain evidence="11">UTAD17</strain>
    </source>
</reference>
<organism evidence="10 11">
    <name type="scientific">Saccharomycodes ludwigii</name>
    <dbReference type="NCBI Taxonomy" id="36035"/>
    <lineage>
        <taxon>Eukaryota</taxon>
        <taxon>Fungi</taxon>
        <taxon>Dikarya</taxon>
        <taxon>Ascomycota</taxon>
        <taxon>Saccharomycotina</taxon>
        <taxon>Saccharomycetes</taxon>
        <taxon>Saccharomycodales</taxon>
        <taxon>Saccharomycodaceae</taxon>
        <taxon>Saccharomycodes</taxon>
    </lineage>
</organism>
<dbReference type="InterPro" id="IPR000235">
    <property type="entry name" value="Ribosomal_uS7"/>
</dbReference>
<keyword evidence="5 8" id="KW-0687">Ribonucleoprotein</keyword>
<evidence type="ECO:0000256" key="3">
    <source>
        <dbReference type="ARBA" id="ARBA00022980"/>
    </source>
</evidence>
<dbReference type="GO" id="GO:0005739">
    <property type="term" value="C:mitochondrion"/>
    <property type="evidence" value="ECO:0007669"/>
    <property type="project" value="UniProtKB-SubCell"/>
</dbReference>
<dbReference type="AlphaFoldDB" id="A0A376B8Y5"/>
<evidence type="ECO:0000256" key="5">
    <source>
        <dbReference type="ARBA" id="ARBA00023274"/>
    </source>
</evidence>
<dbReference type="VEuPathDB" id="FungiDB:SCODWIG_02897"/>
<comment type="similarity">
    <text evidence="2 8">Belongs to the universal ribosomal protein uS7 family.</text>
</comment>
<feature type="domain" description="Small ribosomal subunit protein uS7" evidence="9">
    <location>
        <begin position="123"/>
        <end position="259"/>
    </location>
</feature>
<protein>
    <recommendedName>
        <fullName evidence="7">Small ribosomal subunit protein uS7m</fullName>
    </recommendedName>
</protein>
<dbReference type="InterPro" id="IPR036823">
    <property type="entry name" value="Ribosomal_uS7_dom_sf"/>
</dbReference>